<protein>
    <recommendedName>
        <fullName evidence="3">Glycosyl hydrolase family 13 catalytic domain-containing protein</fullName>
    </recommendedName>
</protein>
<dbReference type="AlphaFoldDB" id="A0AA36DG64"/>
<feature type="non-terminal residue" evidence="4">
    <location>
        <position position="1"/>
    </location>
</feature>
<dbReference type="InterPro" id="IPR017853">
    <property type="entry name" value="GH"/>
</dbReference>
<dbReference type="InterPro" id="IPR031984">
    <property type="entry name" value="SLC3A2_N"/>
</dbReference>
<accession>A0AA36DG64</accession>
<dbReference type="Proteomes" id="UP001177023">
    <property type="component" value="Unassembled WGS sequence"/>
</dbReference>
<comment type="caution">
    <text evidence="4">The sequence shown here is derived from an EMBL/GenBank/DDBJ whole genome shotgun (WGS) entry which is preliminary data.</text>
</comment>
<evidence type="ECO:0000256" key="2">
    <source>
        <dbReference type="SAM" id="Phobius"/>
    </source>
</evidence>
<keyword evidence="2" id="KW-0812">Transmembrane</keyword>
<dbReference type="EMBL" id="CATQJA010002706">
    <property type="protein sequence ID" value="CAJ0585706.1"/>
    <property type="molecule type" value="Genomic_DNA"/>
</dbReference>
<sequence>MDATDKLMPGPEGKTPRSYEVDKGHKTESYLTAIQGNPIPPGPSSSGIRYEPASERVALAGVPPKQKGQIGISEAELLPYRDDAFWVALRWILFILFWVLWIGMLIVAVCLVALSPGCALRHSLSWWQQSLVYNVWVPSFQDSDGDGLGDLQGLIQRLDNLRKSGVQTVWPSPFLLSDGFSNAVRDHHALDAKLGVNQLADGFLKEAHSRDLHVVLSLPLATTSTQHDWFLRSQAASKPENKDYSKFYYWLSRPPGSTPPQMVSVHKNLSYIHEPGNPKAALLNWKEDAVRHHMFEVLSSWIKRGVDGFHLTAVEYLARSADFSKPDWPAIQLILKDVRKHVDTFATESGIETKIALFATAEGASERLKQELAATGLDTVINYELTNVEKNTKVCHINEQTVAICAHEILSDVLLFHSLNPGVWPHWELSNGVVSRLSARAGSRAHAELLVLVQLLLPGTQSFYYGEEIGMRDLPNGTQVPIQRGAMQWDDTTNSGFTSKALPDVPSNPDFPNVNWAKQWAADKSFLKMFARMAKLRQRDETLSQGETIIGPLESHQAFLVVRFPRENVTSGNVFVCAVNFGVSTITLSLDTLPHQAGLPQAQIVASTSNAANWNPRSPLNLPAGRGLDLPADTGIVFKYPMPALTTATTDH</sequence>
<organism evidence="4 5">
    <name type="scientific">Mesorhabditis spiculigera</name>
    <dbReference type="NCBI Taxonomy" id="96644"/>
    <lineage>
        <taxon>Eukaryota</taxon>
        <taxon>Metazoa</taxon>
        <taxon>Ecdysozoa</taxon>
        <taxon>Nematoda</taxon>
        <taxon>Chromadorea</taxon>
        <taxon>Rhabditida</taxon>
        <taxon>Rhabditina</taxon>
        <taxon>Rhabditomorpha</taxon>
        <taxon>Rhabditoidea</taxon>
        <taxon>Rhabditidae</taxon>
        <taxon>Mesorhabditinae</taxon>
        <taxon>Mesorhabditis</taxon>
    </lineage>
</organism>
<dbReference type="InterPro" id="IPR006047">
    <property type="entry name" value="GH13_cat_dom"/>
</dbReference>
<proteinExistence type="predicted"/>
<evidence type="ECO:0000313" key="5">
    <source>
        <dbReference type="Proteomes" id="UP001177023"/>
    </source>
</evidence>
<reference evidence="4" key="1">
    <citation type="submission" date="2023-06" db="EMBL/GenBank/DDBJ databases">
        <authorList>
            <person name="Delattre M."/>
        </authorList>
    </citation>
    <scope>NUCLEOTIDE SEQUENCE</scope>
    <source>
        <strain evidence="4">AF72</strain>
    </source>
</reference>
<keyword evidence="2" id="KW-1133">Transmembrane helix</keyword>
<dbReference type="GO" id="GO:0005975">
    <property type="term" value="P:carbohydrate metabolic process"/>
    <property type="evidence" value="ECO:0007669"/>
    <property type="project" value="InterPro"/>
</dbReference>
<feature type="domain" description="Glycosyl hydrolase family 13 catalytic" evidence="3">
    <location>
        <begin position="134"/>
        <end position="537"/>
    </location>
</feature>
<dbReference type="SUPFAM" id="SSF51445">
    <property type="entry name" value="(Trans)glycosidases"/>
    <property type="match status" value="1"/>
</dbReference>
<gene>
    <name evidence="4" type="ORF">MSPICULIGERA_LOCUS23718</name>
</gene>
<feature type="region of interest" description="Disordered" evidence="1">
    <location>
        <begin position="1"/>
        <end position="22"/>
    </location>
</feature>
<name>A0AA36DG64_9BILA</name>
<dbReference type="PANTHER" id="PTHR10357:SF230">
    <property type="entry name" value="GLYCOSYL HYDROLASE FAMILY 13 CATALYTIC DOMAIN-CONTAINING PROTEIN"/>
    <property type="match status" value="1"/>
</dbReference>
<evidence type="ECO:0000259" key="3">
    <source>
        <dbReference type="SMART" id="SM00642"/>
    </source>
</evidence>
<evidence type="ECO:0000256" key="1">
    <source>
        <dbReference type="SAM" id="MobiDB-lite"/>
    </source>
</evidence>
<feature type="transmembrane region" description="Helical" evidence="2">
    <location>
        <begin position="91"/>
        <end position="114"/>
    </location>
</feature>
<keyword evidence="2" id="KW-0472">Membrane</keyword>
<evidence type="ECO:0000313" key="4">
    <source>
        <dbReference type="EMBL" id="CAJ0585706.1"/>
    </source>
</evidence>
<dbReference type="Pfam" id="PF00128">
    <property type="entry name" value="Alpha-amylase"/>
    <property type="match status" value="1"/>
</dbReference>
<keyword evidence="5" id="KW-1185">Reference proteome</keyword>
<dbReference type="Pfam" id="PF16028">
    <property type="entry name" value="SLC3A2_N"/>
    <property type="match status" value="1"/>
</dbReference>
<dbReference type="Gene3D" id="3.20.20.80">
    <property type="entry name" value="Glycosidases"/>
    <property type="match status" value="2"/>
</dbReference>
<dbReference type="SMART" id="SM00642">
    <property type="entry name" value="Aamy"/>
    <property type="match status" value="1"/>
</dbReference>
<dbReference type="PANTHER" id="PTHR10357">
    <property type="entry name" value="ALPHA-AMYLASE FAMILY MEMBER"/>
    <property type="match status" value="1"/>
</dbReference>